<keyword evidence="2" id="KW-1185">Reference proteome</keyword>
<dbReference type="InterPro" id="IPR016197">
    <property type="entry name" value="Chromo-like_dom_sf"/>
</dbReference>
<dbReference type="Proteomes" id="UP000734854">
    <property type="component" value="Unassembled WGS sequence"/>
</dbReference>
<accession>A0A8J5C6M6</accession>
<organism evidence="1 2">
    <name type="scientific">Zingiber officinale</name>
    <name type="common">Ginger</name>
    <name type="synonym">Amomum zingiber</name>
    <dbReference type="NCBI Taxonomy" id="94328"/>
    <lineage>
        <taxon>Eukaryota</taxon>
        <taxon>Viridiplantae</taxon>
        <taxon>Streptophyta</taxon>
        <taxon>Embryophyta</taxon>
        <taxon>Tracheophyta</taxon>
        <taxon>Spermatophyta</taxon>
        <taxon>Magnoliopsida</taxon>
        <taxon>Liliopsida</taxon>
        <taxon>Zingiberales</taxon>
        <taxon>Zingiberaceae</taxon>
        <taxon>Zingiber</taxon>
    </lineage>
</organism>
<dbReference type="PANTHER" id="PTHR36403">
    <property type="entry name" value="PROTEIN COFACTOR ASSEMBLY OF COMPLEX C SUBUNIT B CCB2, CHLOROPLASTIC"/>
    <property type="match status" value="1"/>
</dbReference>
<evidence type="ECO:0000313" key="1">
    <source>
        <dbReference type="EMBL" id="KAG6473667.1"/>
    </source>
</evidence>
<gene>
    <name evidence="1" type="ORF">ZIOFF_067584</name>
</gene>
<dbReference type="Pfam" id="PF11152">
    <property type="entry name" value="CCB2_CCB4"/>
    <property type="match status" value="2"/>
</dbReference>
<dbReference type="Gene3D" id="2.40.50.40">
    <property type="match status" value="1"/>
</dbReference>
<dbReference type="EMBL" id="JACMSC010000019">
    <property type="protein sequence ID" value="KAG6473667.1"/>
    <property type="molecule type" value="Genomic_DNA"/>
</dbReference>
<sequence>MAVSGCRSSAVAGVKWSFIRTLPTLPTRGPPPFLLLPGSTRALVRRRFLFTLAARDSNPQQQKQQQQEINVSILRFTFGIPGLDESYLPRYLGIALGTLIVINHVFSAASATPAQLRTEALGIFLATFSIILPYLGRFLEKAIGEYNVQSYRPSGLEVTLEDDVESKYVIASRDIVHNGEAICQWLVKWKGKDMIDTTWEDDFTLRTQFPHFSLEDKARATAGGNDRSPVLDVNMGHGGNKPKTWIGAIVDRTSLPEGNRQIFLMPNNISDDLKEDMAWASYALLRTTNSISVIIAVNDGLCIRGYWNMPEDEDDSRDHLLQWFGNGIQQSGFFDLKETVYFPESLGSELRIPLPKGTLSMLVQPVIRVSDAFTNSIPPLENEGFLLLASNVRYAYSKKDRAWIKAVANKFLHTSEVKNTQGFVTSL</sequence>
<dbReference type="InterPro" id="IPR044970">
    <property type="entry name" value="CCB2"/>
</dbReference>
<evidence type="ECO:0000313" key="2">
    <source>
        <dbReference type="Proteomes" id="UP000734854"/>
    </source>
</evidence>
<dbReference type="PANTHER" id="PTHR36403:SF1">
    <property type="entry name" value="PROTEIN COFACTOR ASSEMBLY OF COMPLEX C SUBUNIT B CCB2, CHLOROPLASTIC"/>
    <property type="match status" value="1"/>
</dbReference>
<dbReference type="InterPro" id="IPR021325">
    <property type="entry name" value="CCB2/CCB4"/>
</dbReference>
<reference evidence="1 2" key="1">
    <citation type="submission" date="2020-08" db="EMBL/GenBank/DDBJ databases">
        <title>Plant Genome Project.</title>
        <authorList>
            <person name="Zhang R.-G."/>
        </authorList>
    </citation>
    <scope>NUCLEOTIDE SEQUENCE [LARGE SCALE GENOMIC DNA]</scope>
    <source>
        <tissue evidence="1">Rhizome</tissue>
    </source>
</reference>
<dbReference type="AlphaFoldDB" id="A0A8J5C6M6"/>
<dbReference type="SUPFAM" id="SSF54160">
    <property type="entry name" value="Chromo domain-like"/>
    <property type="match status" value="1"/>
</dbReference>
<name>A0A8J5C6M6_ZINOF</name>
<protein>
    <submittedName>
        <fullName evidence="1">Uncharacterized protein</fullName>
    </submittedName>
</protein>
<dbReference type="GO" id="GO:0010190">
    <property type="term" value="P:cytochrome b6f complex assembly"/>
    <property type="evidence" value="ECO:0007669"/>
    <property type="project" value="InterPro"/>
</dbReference>
<proteinExistence type="predicted"/>
<comment type="caution">
    <text evidence="1">The sequence shown here is derived from an EMBL/GenBank/DDBJ whole genome shotgun (WGS) entry which is preliminary data.</text>
</comment>